<feature type="compositionally biased region" description="Polar residues" evidence="6">
    <location>
        <begin position="136"/>
        <end position="157"/>
    </location>
</feature>
<evidence type="ECO:0000313" key="12">
    <source>
        <dbReference type="Proteomes" id="UP000235392"/>
    </source>
</evidence>
<keyword evidence="4" id="KW-0862">Zinc</keyword>
<dbReference type="PROSITE" id="PS00518">
    <property type="entry name" value="ZF_RING_1"/>
    <property type="match status" value="1"/>
</dbReference>
<evidence type="ECO:0000256" key="5">
    <source>
        <dbReference type="PROSITE-ProRule" id="PRU00175"/>
    </source>
</evidence>
<dbReference type="GO" id="GO:0008270">
    <property type="term" value="F:zinc ion binding"/>
    <property type="evidence" value="ECO:0007669"/>
    <property type="project" value="UniProtKB-KW"/>
</dbReference>
<evidence type="ECO:0000259" key="8">
    <source>
        <dbReference type="PROSITE" id="PS50800"/>
    </source>
</evidence>
<gene>
    <name evidence="9" type="ORF">PCANC_23433</name>
    <name evidence="10" type="ORF">PCASD_20327</name>
</gene>
<dbReference type="InterPro" id="IPR013083">
    <property type="entry name" value="Znf_RING/FYVE/PHD"/>
</dbReference>
<feature type="compositionally biased region" description="Basic and acidic residues" evidence="6">
    <location>
        <begin position="158"/>
        <end position="190"/>
    </location>
</feature>
<accession>A0A2N5SGJ6</accession>
<dbReference type="InterPro" id="IPR017907">
    <property type="entry name" value="Znf_RING_CS"/>
</dbReference>
<dbReference type="Proteomes" id="UP000235388">
    <property type="component" value="Unassembled WGS sequence"/>
</dbReference>
<dbReference type="EMBL" id="PGCI01000250">
    <property type="protein sequence ID" value="PLW32156.1"/>
    <property type="molecule type" value="Genomic_DNA"/>
</dbReference>
<keyword evidence="11" id="KW-1185">Reference proteome</keyword>
<evidence type="ECO:0000256" key="3">
    <source>
        <dbReference type="ARBA" id="ARBA00022771"/>
    </source>
</evidence>
<dbReference type="InterPro" id="IPR018957">
    <property type="entry name" value="Znf_C3HC4_RING-type"/>
</dbReference>
<feature type="region of interest" description="Disordered" evidence="6">
    <location>
        <begin position="258"/>
        <end position="290"/>
    </location>
</feature>
<feature type="domain" description="SAP" evidence="8">
    <location>
        <begin position="293"/>
        <end position="327"/>
    </location>
</feature>
<feature type="compositionally biased region" description="Polar residues" evidence="6">
    <location>
        <begin position="550"/>
        <end position="570"/>
    </location>
</feature>
<dbReference type="AlphaFoldDB" id="A0A2N5SGJ6"/>
<sequence>MSSKTNKNSLQYQLSLVAPQDFPPELRALSTLDSTLRCPVCKELYQAPVIIHIQKCCHTFCSSCIRTCFNNNSNNHKIGATGLGGVGNSQRCPICKVEAQEEKIKPVPTLESAVICWEDAREEIFKLIARAQASESQLKQIQSTSVNPFSRNTTKNRTPLEDATRKSKENSHAHSKQKAEETRSLPEPKTRAQKKAQLAAPPKRKPQRQSTKGDESDHEIEMLSYNPTDPAAPVRCPVCSTQMLNSKMDEHITACLSGKKKNQAPSSGPAKKIKTSHRGGTKPPQTRIPLPHFASLKTKDIKAELSKHGLSSNGTTSMQTRRLSKYITLFNANLDANPLHQKSLESLREELEQWESLQESENLRLDKNREKIFSNQARYLKANHHQFASLIQQASKSLQSTQKLVAPHVSDSVFEPTTTDGRDPAPDASTSKLVPSELDHTSEVAPSTDHTSEVTPSTTRVSSPKIGERQSSHPPLTQLKPATGNENHPDLNPSTSGAVRDHSDNQATDHLGEPASHLVPLKASNPPPLESAASDPPPLESAARDVNHLQADTSTSNTLSADSDTTIAVT</sequence>
<evidence type="ECO:0000259" key="7">
    <source>
        <dbReference type="PROSITE" id="PS50089"/>
    </source>
</evidence>
<comment type="caution">
    <text evidence="9">The sequence shown here is derived from an EMBL/GenBank/DDBJ whole genome shotgun (WGS) entry which is preliminary data.</text>
</comment>
<feature type="domain" description="RING-type" evidence="7">
    <location>
        <begin position="38"/>
        <end position="96"/>
    </location>
</feature>
<dbReference type="InterPro" id="IPR039577">
    <property type="entry name" value="Rad18"/>
</dbReference>
<dbReference type="EMBL" id="PGCJ01000985">
    <property type="protein sequence ID" value="PLW12353.1"/>
    <property type="molecule type" value="Genomic_DNA"/>
</dbReference>
<feature type="compositionally biased region" description="Basic residues" evidence="6">
    <location>
        <begin position="271"/>
        <end position="280"/>
    </location>
</feature>
<dbReference type="PROSITE" id="PS50089">
    <property type="entry name" value="ZF_RING_2"/>
    <property type="match status" value="1"/>
</dbReference>
<dbReference type="InterPro" id="IPR003034">
    <property type="entry name" value="SAP_dom"/>
</dbReference>
<proteinExistence type="predicted"/>
<dbReference type="Proteomes" id="UP000235392">
    <property type="component" value="Unassembled WGS sequence"/>
</dbReference>
<dbReference type="GO" id="GO:0061630">
    <property type="term" value="F:ubiquitin protein ligase activity"/>
    <property type="evidence" value="ECO:0007669"/>
    <property type="project" value="InterPro"/>
</dbReference>
<evidence type="ECO:0000313" key="11">
    <source>
        <dbReference type="Proteomes" id="UP000235388"/>
    </source>
</evidence>
<evidence type="ECO:0000256" key="6">
    <source>
        <dbReference type="SAM" id="MobiDB-lite"/>
    </source>
</evidence>
<feature type="region of interest" description="Disordered" evidence="6">
    <location>
        <begin position="136"/>
        <end position="218"/>
    </location>
</feature>
<dbReference type="GO" id="GO:0097505">
    <property type="term" value="C:Rad6-Rad18 complex"/>
    <property type="evidence" value="ECO:0007669"/>
    <property type="project" value="TreeGrafter"/>
</dbReference>
<dbReference type="SUPFAM" id="SSF57850">
    <property type="entry name" value="RING/U-box"/>
    <property type="match status" value="1"/>
</dbReference>
<reference evidence="11 12" key="1">
    <citation type="submission" date="2017-11" db="EMBL/GenBank/DDBJ databases">
        <title>De novo assembly and phasing of dikaryotic genomes from two isolates of Puccinia coronata f. sp. avenae, the causal agent of oat crown rust.</title>
        <authorList>
            <person name="Miller M.E."/>
            <person name="Zhang Y."/>
            <person name="Omidvar V."/>
            <person name="Sperschneider J."/>
            <person name="Schwessinger B."/>
            <person name="Raley C."/>
            <person name="Palmer J.M."/>
            <person name="Garnica D."/>
            <person name="Upadhyaya N."/>
            <person name="Rathjen J."/>
            <person name="Taylor J.M."/>
            <person name="Park R.F."/>
            <person name="Dodds P.N."/>
            <person name="Hirsch C.D."/>
            <person name="Kianian S.F."/>
            <person name="Figueroa M."/>
        </authorList>
    </citation>
    <scope>NUCLEOTIDE SEQUENCE [LARGE SCALE GENOMIC DNA]</scope>
    <source>
        <strain evidence="9">12NC29</strain>
        <strain evidence="10">12SD80</strain>
    </source>
</reference>
<dbReference type="GO" id="GO:0005634">
    <property type="term" value="C:nucleus"/>
    <property type="evidence" value="ECO:0007669"/>
    <property type="project" value="TreeGrafter"/>
</dbReference>
<dbReference type="Pfam" id="PF00097">
    <property type="entry name" value="zf-C3HC4"/>
    <property type="match status" value="1"/>
</dbReference>
<organism evidence="9 11">
    <name type="scientific">Puccinia coronata f. sp. avenae</name>
    <dbReference type="NCBI Taxonomy" id="200324"/>
    <lineage>
        <taxon>Eukaryota</taxon>
        <taxon>Fungi</taxon>
        <taxon>Dikarya</taxon>
        <taxon>Basidiomycota</taxon>
        <taxon>Pucciniomycotina</taxon>
        <taxon>Pucciniomycetes</taxon>
        <taxon>Pucciniales</taxon>
        <taxon>Pucciniaceae</taxon>
        <taxon>Puccinia</taxon>
    </lineage>
</organism>
<dbReference type="STRING" id="200324.A0A2N5SGJ6"/>
<dbReference type="InterPro" id="IPR001841">
    <property type="entry name" value="Znf_RING"/>
</dbReference>
<dbReference type="Gene3D" id="3.30.160.60">
    <property type="entry name" value="Classic Zinc Finger"/>
    <property type="match status" value="1"/>
</dbReference>
<evidence type="ECO:0000256" key="1">
    <source>
        <dbReference type="ARBA" id="ARBA00015551"/>
    </source>
</evidence>
<dbReference type="GO" id="GO:0003697">
    <property type="term" value="F:single-stranded DNA binding"/>
    <property type="evidence" value="ECO:0007669"/>
    <property type="project" value="InterPro"/>
</dbReference>
<dbReference type="GO" id="GO:0006513">
    <property type="term" value="P:protein monoubiquitination"/>
    <property type="evidence" value="ECO:0007669"/>
    <property type="project" value="InterPro"/>
</dbReference>
<evidence type="ECO:0000313" key="10">
    <source>
        <dbReference type="EMBL" id="PLW32156.1"/>
    </source>
</evidence>
<feature type="compositionally biased region" description="Polar residues" evidence="6">
    <location>
        <begin position="444"/>
        <end position="462"/>
    </location>
</feature>
<evidence type="ECO:0000256" key="4">
    <source>
        <dbReference type="ARBA" id="ARBA00022833"/>
    </source>
</evidence>
<dbReference type="PANTHER" id="PTHR14134">
    <property type="entry name" value="E3 UBIQUITIN-PROTEIN LIGASE RAD18"/>
    <property type="match status" value="1"/>
</dbReference>
<feature type="region of interest" description="Disordered" evidence="6">
    <location>
        <begin position="409"/>
        <end position="570"/>
    </location>
</feature>
<keyword evidence="2" id="KW-0479">Metal-binding</keyword>
<dbReference type="OrthoDB" id="9049620at2759"/>
<dbReference type="PROSITE" id="PS50800">
    <property type="entry name" value="SAP"/>
    <property type="match status" value="1"/>
</dbReference>
<keyword evidence="3 5" id="KW-0863">Zinc-finger</keyword>
<dbReference type="SMART" id="SM00184">
    <property type="entry name" value="RING"/>
    <property type="match status" value="1"/>
</dbReference>
<dbReference type="PANTHER" id="PTHR14134:SF2">
    <property type="entry name" value="E3 UBIQUITIN-PROTEIN LIGASE RAD18"/>
    <property type="match status" value="1"/>
</dbReference>
<evidence type="ECO:0000256" key="2">
    <source>
        <dbReference type="ARBA" id="ARBA00022723"/>
    </source>
</evidence>
<feature type="compositionally biased region" description="Pro residues" evidence="6">
    <location>
        <begin position="525"/>
        <end position="539"/>
    </location>
</feature>
<dbReference type="GO" id="GO:0006301">
    <property type="term" value="P:DNA damage tolerance"/>
    <property type="evidence" value="ECO:0007669"/>
    <property type="project" value="InterPro"/>
</dbReference>
<dbReference type="Gene3D" id="3.30.40.10">
    <property type="entry name" value="Zinc/RING finger domain, C3HC4 (zinc finger)"/>
    <property type="match status" value="1"/>
</dbReference>
<protein>
    <recommendedName>
        <fullName evidence="1">Postreplication repair E3 ubiquitin-protein ligase RAD18</fullName>
    </recommendedName>
</protein>
<evidence type="ECO:0000313" key="9">
    <source>
        <dbReference type="EMBL" id="PLW12353.1"/>
    </source>
</evidence>
<name>A0A2N5SGJ6_9BASI</name>